<dbReference type="InterPro" id="IPR020889">
    <property type="entry name" value="LipoPS_assembly_LptD"/>
</dbReference>
<dbReference type="PANTHER" id="PTHR30189:SF1">
    <property type="entry name" value="LPS-ASSEMBLY PROTEIN LPTD"/>
    <property type="match status" value="1"/>
</dbReference>
<sequence length="747" mass="85533">MVSCKRVLFRISILPVMMICLSGQAFGFSTSISTQKVSWHIQARQVSYEDKRKLYIAENDVIITGGKTRLEADYVEFSDKTKDAFATGNVLFISGNDTITCKSMNVNLSSETGTINQGTVFIQDGNYYISGDKLRKTGEFTYDAEKGSITTCNADTPDWKITGKEIEVTIDGYGHATHATFWAKKMPVLYTPYFIFPAKTTRQTGLLMPMSGYSDDMGVEYQQPLFLALSDNTDATLYPYYMSDRGVMLSGEYRYILSPESKGMIMMSYLKDKTVGDDRDENQDYNISATLDRTNHDRYWFRMKHDQELWYGFKAKLDMDYVSDMDYLRTFTDGFTGFDSTDGEFEDMFGRDLDEETDYIRENSLLVTKNWSSYSLNLQTLWYDNVEARQMDTEDTTLQTLPSVEVFALRQQVGQTGIYYKMDSEVTSFYRQDTTDDLVTGKDAKITGRRADVHPVFYYPIKLGKAFFLEPYAGVRGTLWDTDDFTDSGGDDSNDRNRGLYEMGMDLSTTLSRVFTLDMELVEKIQHKIVPKLEYDYIPFVDQEELPYFDDIDDISEKNIITWSLTNTVTSRNTITDENGDESILYKELFWFKLSQGYDIRYEQDGDDAEDDPWQDLTLKYELNPMPYLQSNGTIAVDPNNSHFTKIQVGGSLSDTRGDSLHISYRYSKSYSHTWKTKISTNLLPDILGAYYFIESDLEDQKIVETGVGISINRPCWGLNLAFKDESADKAFAFMVTLKGLGEFGTK</sequence>
<feature type="domain" description="LptD C-terminal" evidence="2">
    <location>
        <begin position="296"/>
        <end position="670"/>
    </location>
</feature>
<dbReference type="GO" id="GO:0015920">
    <property type="term" value="P:lipopolysaccharide transport"/>
    <property type="evidence" value="ECO:0007669"/>
    <property type="project" value="InterPro"/>
</dbReference>
<dbReference type="Proteomes" id="UP000005778">
    <property type="component" value="Chromosome"/>
</dbReference>
<protein>
    <submittedName>
        <fullName evidence="3">Organic solvent tolerance protein OstA</fullName>
    </submittedName>
</protein>
<dbReference type="InterPro" id="IPR050218">
    <property type="entry name" value="LptD"/>
</dbReference>
<dbReference type="SUPFAM" id="SSF103515">
    <property type="entry name" value="Autotransporter"/>
    <property type="match status" value="1"/>
</dbReference>
<dbReference type="RefSeq" id="WP_004073688.1">
    <property type="nucleotide sequence ID" value="NZ_CM001488.1"/>
</dbReference>
<keyword evidence="4" id="KW-1185">Reference proteome</keyword>
<reference evidence="3 4" key="2">
    <citation type="submission" date="2012-02" db="EMBL/GenBank/DDBJ databases">
        <title>Improved High-Quality Draft sequence of Desulfobacter postgatei 2ac9.</title>
        <authorList>
            <consortium name="US DOE Joint Genome Institute"/>
            <person name="Lucas S."/>
            <person name="Han J."/>
            <person name="Lapidus A."/>
            <person name="Cheng J.-F."/>
            <person name="Goodwin L."/>
            <person name="Pitluck S."/>
            <person name="Peters L."/>
            <person name="Ovchinnikova G."/>
            <person name="Held B."/>
            <person name="Detter J.C."/>
            <person name="Han C."/>
            <person name="Tapia R."/>
            <person name="Land M."/>
            <person name="Hauser L."/>
            <person name="Kyrpides N."/>
            <person name="Ivanova N."/>
            <person name="Pagani I."/>
            <person name="Orellana R."/>
            <person name="Lovley D."/>
            <person name="Woyke T."/>
        </authorList>
    </citation>
    <scope>NUCLEOTIDE SEQUENCE [LARGE SCALE GENOMIC DNA]</scope>
    <source>
        <strain evidence="3 4">2ac9</strain>
    </source>
</reference>
<proteinExistence type="inferred from homology"/>
<keyword evidence="1" id="KW-1133">Transmembrane helix</keyword>
<name>I5B402_9BACT</name>
<dbReference type="STRING" id="879212.DespoDRAFT_02350"/>
<keyword evidence="1" id="KW-0812">Transmembrane</keyword>
<dbReference type="OrthoDB" id="9760225at2"/>
<dbReference type="PANTHER" id="PTHR30189">
    <property type="entry name" value="LPS-ASSEMBLY PROTEIN"/>
    <property type="match status" value="1"/>
</dbReference>
<dbReference type="HOGENOM" id="CLU_009039_4_0_7"/>
<dbReference type="InterPro" id="IPR007543">
    <property type="entry name" value="LptD_C"/>
</dbReference>
<dbReference type="Pfam" id="PF04453">
    <property type="entry name" value="LptD"/>
    <property type="match status" value="1"/>
</dbReference>
<keyword evidence="1" id="KW-0472">Membrane</keyword>
<gene>
    <name evidence="3" type="ORF">DespoDRAFT_02350</name>
</gene>
<dbReference type="eggNOG" id="COG1452">
    <property type="taxonomic scope" value="Bacteria"/>
</dbReference>
<dbReference type="EMBL" id="CM001488">
    <property type="protein sequence ID" value="EIM64215.1"/>
    <property type="molecule type" value="Genomic_DNA"/>
</dbReference>
<organism evidence="3 4">
    <name type="scientific">Desulfobacter postgatei 2ac9</name>
    <dbReference type="NCBI Taxonomy" id="879212"/>
    <lineage>
        <taxon>Bacteria</taxon>
        <taxon>Pseudomonadati</taxon>
        <taxon>Thermodesulfobacteriota</taxon>
        <taxon>Desulfobacteria</taxon>
        <taxon>Desulfobacterales</taxon>
        <taxon>Desulfobacteraceae</taxon>
        <taxon>Desulfobacter</taxon>
    </lineage>
</organism>
<reference evidence="3 4" key="1">
    <citation type="submission" date="2011-09" db="EMBL/GenBank/DDBJ databases">
        <authorList>
            <consortium name="US DOE Joint Genome Institute (JGI-PGF)"/>
            <person name="Lucas S."/>
            <person name="Han J."/>
            <person name="Lapidus A."/>
            <person name="Cheng J.-F."/>
            <person name="Goodwin L."/>
            <person name="Pitluck S."/>
            <person name="Peters L."/>
            <person name="Land M.L."/>
            <person name="Hauser L."/>
            <person name="Orellana R."/>
            <person name="Lovley D."/>
            <person name="Woyke T.J."/>
        </authorList>
    </citation>
    <scope>NUCLEOTIDE SEQUENCE [LARGE SCALE GENOMIC DNA]</scope>
    <source>
        <strain evidence="3 4">2ac9</strain>
    </source>
</reference>
<dbReference type="InterPro" id="IPR036709">
    <property type="entry name" value="Autotransporte_beta_dom_sf"/>
</dbReference>
<evidence type="ECO:0000256" key="1">
    <source>
        <dbReference type="SAM" id="Phobius"/>
    </source>
</evidence>
<evidence type="ECO:0000313" key="4">
    <source>
        <dbReference type="Proteomes" id="UP000005778"/>
    </source>
</evidence>
<dbReference type="Gene3D" id="2.40.128.130">
    <property type="entry name" value="Autotransporter beta-domain"/>
    <property type="match status" value="1"/>
</dbReference>
<evidence type="ECO:0000259" key="2">
    <source>
        <dbReference type="Pfam" id="PF04453"/>
    </source>
</evidence>
<dbReference type="AlphaFoldDB" id="I5B402"/>
<dbReference type="GO" id="GO:0043165">
    <property type="term" value="P:Gram-negative-bacterium-type cell outer membrane assembly"/>
    <property type="evidence" value="ECO:0007669"/>
    <property type="project" value="InterPro"/>
</dbReference>
<accession>I5B402</accession>
<dbReference type="GO" id="GO:0009279">
    <property type="term" value="C:cell outer membrane"/>
    <property type="evidence" value="ECO:0007669"/>
    <property type="project" value="InterPro"/>
</dbReference>
<dbReference type="HAMAP" id="MF_01411">
    <property type="entry name" value="LPS_assembly_LptD"/>
    <property type="match status" value="1"/>
</dbReference>
<dbReference type="GO" id="GO:1990351">
    <property type="term" value="C:transporter complex"/>
    <property type="evidence" value="ECO:0007669"/>
    <property type="project" value="TreeGrafter"/>
</dbReference>
<dbReference type="Gene3D" id="2.60.450.10">
    <property type="entry name" value="Lipopolysaccharide (LPS) transport protein A like domain"/>
    <property type="match status" value="1"/>
</dbReference>
<evidence type="ECO:0000313" key="3">
    <source>
        <dbReference type="EMBL" id="EIM64215.1"/>
    </source>
</evidence>
<feature type="transmembrane region" description="Helical" evidence="1">
    <location>
        <begin position="7"/>
        <end position="28"/>
    </location>
</feature>